<evidence type="ECO:0000256" key="3">
    <source>
        <dbReference type="ARBA" id="ARBA00022723"/>
    </source>
</evidence>
<reference evidence="6 7" key="1">
    <citation type="journal article" date="2016" name="Genome Announc.">
        <title>Draft Genome Sequence of Planomonospora sphaerica JCM9374, a Rare Actinomycete.</title>
        <authorList>
            <person name="Dohra H."/>
            <person name="Suzuki T."/>
            <person name="Inoue Y."/>
            <person name="Kodani S."/>
        </authorList>
    </citation>
    <scope>NUCLEOTIDE SEQUENCE [LARGE SCALE GENOMIC DNA]</scope>
    <source>
        <strain evidence="6 7">JCM 9374</strain>
    </source>
</reference>
<dbReference type="STRING" id="161355.PS9374_04516"/>
<evidence type="ECO:0000256" key="2">
    <source>
        <dbReference type="ARBA" id="ARBA00012766"/>
    </source>
</evidence>
<dbReference type="GO" id="GO:0008835">
    <property type="term" value="F:diaminohydroxyphosphoribosylaminopyrimidine deaminase activity"/>
    <property type="evidence" value="ECO:0007669"/>
    <property type="project" value="UniProtKB-EC"/>
</dbReference>
<evidence type="ECO:0000313" key="6">
    <source>
        <dbReference type="EMBL" id="GAT68851.1"/>
    </source>
</evidence>
<name>A0A171DJ11_9ACTN</name>
<evidence type="ECO:0000259" key="5">
    <source>
        <dbReference type="PROSITE" id="PS51747"/>
    </source>
</evidence>
<dbReference type="PANTHER" id="PTHR11079">
    <property type="entry name" value="CYTOSINE DEAMINASE FAMILY MEMBER"/>
    <property type="match status" value="1"/>
</dbReference>
<feature type="domain" description="CMP/dCMP-type deaminase" evidence="5">
    <location>
        <begin position="4"/>
        <end position="126"/>
    </location>
</feature>
<accession>A0A171DJ11</accession>
<dbReference type="Proteomes" id="UP000077701">
    <property type="component" value="Unassembled WGS sequence"/>
</dbReference>
<keyword evidence="4" id="KW-0862">Zinc</keyword>
<evidence type="ECO:0000256" key="4">
    <source>
        <dbReference type="ARBA" id="ARBA00022833"/>
    </source>
</evidence>
<keyword evidence="7" id="KW-1185">Reference proteome</keyword>
<organism evidence="6 7">
    <name type="scientific">Planomonospora sphaerica</name>
    <dbReference type="NCBI Taxonomy" id="161355"/>
    <lineage>
        <taxon>Bacteria</taxon>
        <taxon>Bacillati</taxon>
        <taxon>Actinomycetota</taxon>
        <taxon>Actinomycetes</taxon>
        <taxon>Streptosporangiales</taxon>
        <taxon>Streptosporangiaceae</taxon>
        <taxon>Planomonospora</taxon>
    </lineage>
</organism>
<dbReference type="EMBL" id="BDCX01000011">
    <property type="protein sequence ID" value="GAT68851.1"/>
    <property type="molecule type" value="Genomic_DNA"/>
</dbReference>
<protein>
    <recommendedName>
        <fullName evidence="2">diaminohydroxyphosphoribosylaminopyrimidine deaminase</fullName>
        <ecNumber evidence="2">3.5.4.26</ecNumber>
    </recommendedName>
</protein>
<dbReference type="GO" id="GO:0009231">
    <property type="term" value="P:riboflavin biosynthetic process"/>
    <property type="evidence" value="ECO:0007669"/>
    <property type="project" value="UniProtKB-UniPathway"/>
</dbReference>
<dbReference type="Gene3D" id="3.40.140.10">
    <property type="entry name" value="Cytidine Deaminase, domain 2"/>
    <property type="match status" value="1"/>
</dbReference>
<comment type="caution">
    <text evidence="6">The sequence shown here is derived from an EMBL/GenBank/DDBJ whole genome shotgun (WGS) entry which is preliminary data.</text>
</comment>
<dbReference type="Pfam" id="PF00383">
    <property type="entry name" value="dCMP_cyt_deam_1"/>
    <property type="match status" value="1"/>
</dbReference>
<proteinExistence type="predicted"/>
<dbReference type="GO" id="GO:0008270">
    <property type="term" value="F:zinc ion binding"/>
    <property type="evidence" value="ECO:0007669"/>
    <property type="project" value="InterPro"/>
</dbReference>
<comment type="pathway">
    <text evidence="1">Cofactor biosynthesis; riboflavin biosynthesis; 5-amino-6-(D-ribitylamino)uracil from GTP: step 2/4.</text>
</comment>
<dbReference type="PANTHER" id="PTHR11079:SF162">
    <property type="entry name" value="RIBOFLAVIN BIOSYNTHESIS PROTEIN PYRD, CHLOROPLASTIC"/>
    <property type="match status" value="1"/>
</dbReference>
<dbReference type="SUPFAM" id="SSF53927">
    <property type="entry name" value="Cytidine deaminase-like"/>
    <property type="match status" value="1"/>
</dbReference>
<dbReference type="InterPro" id="IPR016192">
    <property type="entry name" value="APOBEC/CMP_deaminase_Zn-bd"/>
</dbReference>
<dbReference type="UniPathway" id="UPA00275">
    <property type="reaction ID" value="UER00401"/>
</dbReference>
<dbReference type="PROSITE" id="PS51747">
    <property type="entry name" value="CYT_DCMP_DEAMINASES_2"/>
    <property type="match status" value="1"/>
</dbReference>
<keyword evidence="3" id="KW-0479">Metal-binding</keyword>
<dbReference type="PROSITE" id="PS00903">
    <property type="entry name" value="CYT_DCMP_DEAMINASES_1"/>
    <property type="match status" value="1"/>
</dbReference>
<dbReference type="InterPro" id="IPR002125">
    <property type="entry name" value="CMP_dCMP_dom"/>
</dbReference>
<dbReference type="EC" id="3.5.4.26" evidence="2"/>
<dbReference type="NCBIfam" id="TIGR00326">
    <property type="entry name" value="eubact_ribD"/>
    <property type="match status" value="1"/>
</dbReference>
<sequence>MASAEELRAMRRAIALSAHGLGTTSPNPPVGCVILNANGEPIAEGYHVRKGEAHAEGNALRAAGSAARGGTAVVTLEPCNHVGRAPACRQLLIDAGIARVVMAVIDPTSRGEGGVAALRAAGLSVETDVLADEALLVLGPWRSALETSRPTVTWSYALGSDGITGALDRVPSAAGLRSSVDAVLHDDGRIEEGAPGSHGPGMVTVPSGPLDLNHVGTLSELYAGGVRSLLVDGSPQLAPLLLAGDFIGEIIAYLHDPGPSSALPGTGDELLLPAGFRILEVNRSSGYVQVRGQRIRM</sequence>
<dbReference type="OrthoDB" id="9800865at2"/>
<dbReference type="CDD" id="cd01284">
    <property type="entry name" value="Riboflavin_deaminase-reductase"/>
    <property type="match status" value="1"/>
</dbReference>
<evidence type="ECO:0000313" key="7">
    <source>
        <dbReference type="Proteomes" id="UP000077701"/>
    </source>
</evidence>
<reference evidence="7" key="2">
    <citation type="submission" date="2016-04" db="EMBL/GenBank/DDBJ databases">
        <title>Planomonospora sphaerica JCM9374 whole genome shotgun sequence.</title>
        <authorList>
            <person name="Suzuki T."/>
            <person name="Dohra H."/>
            <person name="Kodani S."/>
        </authorList>
    </citation>
    <scope>NUCLEOTIDE SEQUENCE [LARGE SCALE GENOMIC DNA]</scope>
    <source>
        <strain evidence="7">JCM 9374</strain>
    </source>
</reference>
<dbReference type="AlphaFoldDB" id="A0A171DJ11"/>
<gene>
    <name evidence="6" type="ORF">PS9374_04516</name>
</gene>
<dbReference type="InterPro" id="IPR016193">
    <property type="entry name" value="Cytidine_deaminase-like"/>
</dbReference>
<dbReference type="RefSeq" id="WP_084008650.1">
    <property type="nucleotide sequence ID" value="NZ_BDCX01000011.1"/>
</dbReference>
<evidence type="ECO:0000256" key="1">
    <source>
        <dbReference type="ARBA" id="ARBA00004882"/>
    </source>
</evidence>
<dbReference type="InterPro" id="IPR004794">
    <property type="entry name" value="Eubact_RibD"/>
</dbReference>